<feature type="transmembrane region" description="Helical" evidence="1">
    <location>
        <begin position="104"/>
        <end position="125"/>
    </location>
</feature>
<name>A0A842IV88_9FLAO</name>
<keyword evidence="1" id="KW-0812">Transmembrane</keyword>
<dbReference type="Proteomes" id="UP000533900">
    <property type="component" value="Unassembled WGS sequence"/>
</dbReference>
<keyword evidence="1" id="KW-1133">Transmembrane helix</keyword>
<dbReference type="AlphaFoldDB" id="A0A842IV88"/>
<protein>
    <submittedName>
        <fullName evidence="2">Uncharacterized protein</fullName>
    </submittedName>
</protein>
<evidence type="ECO:0000313" key="2">
    <source>
        <dbReference type="EMBL" id="MBC2845844.1"/>
    </source>
</evidence>
<evidence type="ECO:0000313" key="3">
    <source>
        <dbReference type="Proteomes" id="UP000533900"/>
    </source>
</evidence>
<evidence type="ECO:0000256" key="1">
    <source>
        <dbReference type="SAM" id="Phobius"/>
    </source>
</evidence>
<gene>
    <name evidence="2" type="ORF">H7F21_12125</name>
</gene>
<feature type="transmembrane region" description="Helical" evidence="1">
    <location>
        <begin position="42"/>
        <end position="61"/>
    </location>
</feature>
<feature type="transmembrane region" description="Helical" evidence="1">
    <location>
        <begin position="73"/>
        <end position="92"/>
    </location>
</feature>
<proteinExistence type="predicted"/>
<dbReference type="RefSeq" id="WP_185789554.1">
    <property type="nucleotide sequence ID" value="NZ_JACLCP010000003.1"/>
</dbReference>
<comment type="caution">
    <text evidence="2">The sequence shown here is derived from an EMBL/GenBank/DDBJ whole genome shotgun (WGS) entry which is preliminary data.</text>
</comment>
<feature type="transmembrane region" description="Helical" evidence="1">
    <location>
        <begin position="7"/>
        <end position="30"/>
    </location>
</feature>
<keyword evidence="3" id="KW-1185">Reference proteome</keyword>
<sequence length="130" mass="14010">MKTKTFVVAGLVGGIVDWLLGWLFYGILFVDTFPQPQEGTNAMLFITLGCLAFGFFISYIFNKWAQITTLATGAKAGAIIGLFMGLITIFFGMANQAEVDYQRFGLELVISIVMAAVVGAVVGLINGKVK</sequence>
<dbReference type="EMBL" id="JACLCP010000003">
    <property type="protein sequence ID" value="MBC2845844.1"/>
    <property type="molecule type" value="Genomic_DNA"/>
</dbReference>
<keyword evidence="1" id="KW-0472">Membrane</keyword>
<reference evidence="2" key="1">
    <citation type="submission" date="2020-08" db="EMBL/GenBank/DDBJ databases">
        <title>Winogradskyella ouciana sp. nov., isolated from the hadal seawater of the Mariana Trench.</title>
        <authorList>
            <person name="He X."/>
        </authorList>
    </citation>
    <scope>NUCLEOTIDE SEQUENCE [LARGE SCALE GENOMIC DNA]</scope>
    <source>
        <strain evidence="2">KCTC 52348</strain>
    </source>
</reference>
<organism evidence="2 3">
    <name type="scientific">Winogradskyella flava</name>
    <dbReference type="NCBI Taxonomy" id="1884876"/>
    <lineage>
        <taxon>Bacteria</taxon>
        <taxon>Pseudomonadati</taxon>
        <taxon>Bacteroidota</taxon>
        <taxon>Flavobacteriia</taxon>
        <taxon>Flavobacteriales</taxon>
        <taxon>Flavobacteriaceae</taxon>
        <taxon>Winogradskyella</taxon>
    </lineage>
</organism>
<accession>A0A842IV88</accession>